<name>A0ABS8G6A6_9ALTE</name>
<gene>
    <name evidence="1" type="ORF">LJ739_07740</name>
</gene>
<sequence>MDGAWQTDDQLGPKYGARITLHVQALERIITGQNCFSSADVAQAIIDQLARLRR</sequence>
<evidence type="ECO:0000313" key="1">
    <source>
        <dbReference type="EMBL" id="MCC2616127.1"/>
    </source>
</evidence>
<keyword evidence="2" id="KW-1185">Reference proteome</keyword>
<proteinExistence type="predicted"/>
<dbReference type="RefSeq" id="WP_229158819.1">
    <property type="nucleotide sequence ID" value="NZ_JAJEWP010000001.1"/>
</dbReference>
<evidence type="ECO:0000313" key="2">
    <source>
        <dbReference type="Proteomes" id="UP001520878"/>
    </source>
</evidence>
<protein>
    <submittedName>
        <fullName evidence="1">Uncharacterized protein</fullName>
    </submittedName>
</protein>
<dbReference type="Proteomes" id="UP001520878">
    <property type="component" value="Unassembled WGS sequence"/>
</dbReference>
<reference evidence="1 2" key="1">
    <citation type="submission" date="2021-10" db="EMBL/GenBank/DDBJ databases">
        <title>Draft genome of Aestuariibacter halophilus JC2043.</title>
        <authorList>
            <person name="Emsley S.A."/>
            <person name="Pfannmuller K.M."/>
            <person name="Ushijima B."/>
            <person name="Saw J.H."/>
            <person name="Videau P."/>
        </authorList>
    </citation>
    <scope>NUCLEOTIDE SEQUENCE [LARGE SCALE GENOMIC DNA]</scope>
    <source>
        <strain evidence="1 2">JC2043</strain>
    </source>
</reference>
<dbReference type="EMBL" id="JAJEWP010000001">
    <property type="protein sequence ID" value="MCC2616127.1"/>
    <property type="molecule type" value="Genomic_DNA"/>
</dbReference>
<accession>A0ABS8G6A6</accession>
<comment type="caution">
    <text evidence="1">The sequence shown here is derived from an EMBL/GenBank/DDBJ whole genome shotgun (WGS) entry which is preliminary data.</text>
</comment>
<organism evidence="1 2">
    <name type="scientific">Fluctibacter halophilus</name>
    <dbReference type="NCBI Taxonomy" id="226011"/>
    <lineage>
        <taxon>Bacteria</taxon>
        <taxon>Pseudomonadati</taxon>
        <taxon>Pseudomonadota</taxon>
        <taxon>Gammaproteobacteria</taxon>
        <taxon>Alteromonadales</taxon>
        <taxon>Alteromonadaceae</taxon>
        <taxon>Fluctibacter</taxon>
    </lineage>
</organism>